<evidence type="ECO:0000256" key="13">
    <source>
        <dbReference type="SAM" id="Phobius"/>
    </source>
</evidence>
<dbReference type="InterPro" id="IPR007960">
    <property type="entry name" value="TAS2R"/>
</dbReference>
<feature type="transmembrane region" description="Helical" evidence="13">
    <location>
        <begin position="6"/>
        <end position="27"/>
    </location>
</feature>
<keyword evidence="6 13" id="KW-1133">Transmembrane helix</keyword>
<reference evidence="14 15" key="1">
    <citation type="submission" date="2018-11" db="EMBL/GenBank/DDBJ databases">
        <title>Haplotype-resolved cattle genomes.</title>
        <authorList>
            <person name="Low W.Y."/>
            <person name="Tearle R."/>
            <person name="Bickhart D.M."/>
            <person name="Rosen B.D."/>
            <person name="Koren S."/>
            <person name="Rhie A."/>
            <person name="Hiendleder S."/>
            <person name="Phillippy A.M."/>
            <person name="Smith T.P.L."/>
            <person name="Williams J.L."/>
        </authorList>
    </citation>
    <scope>NUCLEOTIDE SEQUENCE [LARGE SCALE GENOMIC DNA]</scope>
</reference>
<evidence type="ECO:0000256" key="12">
    <source>
        <dbReference type="RuleBase" id="RU004424"/>
    </source>
</evidence>
<evidence type="ECO:0000256" key="2">
    <source>
        <dbReference type="ARBA" id="ARBA00007376"/>
    </source>
</evidence>
<feature type="transmembrane region" description="Helical" evidence="13">
    <location>
        <begin position="255"/>
        <end position="278"/>
    </location>
</feature>
<dbReference type="Ensembl" id="ENSBIXT00005006839.1">
    <property type="protein sequence ID" value="ENSBIXP00005030767.1"/>
    <property type="gene ID" value="ENSBIXG00005010943.1"/>
</dbReference>
<dbReference type="Proteomes" id="UP000429181">
    <property type="component" value="Chromosome 5"/>
</dbReference>
<name>A0A4W2HEU2_BOBOX</name>
<keyword evidence="7 12" id="KW-0297">G-protein coupled receptor</keyword>
<dbReference type="Pfam" id="PF05296">
    <property type="entry name" value="TAS2R"/>
    <property type="match status" value="1"/>
</dbReference>
<accession>A0A4W2HEU2</accession>
<keyword evidence="8 12" id="KW-0472">Membrane</keyword>
<organism evidence="14 15">
    <name type="scientific">Bos indicus x Bos taurus</name>
    <name type="common">Hybrid cattle</name>
    <dbReference type="NCBI Taxonomy" id="30522"/>
    <lineage>
        <taxon>Eukaryota</taxon>
        <taxon>Metazoa</taxon>
        <taxon>Chordata</taxon>
        <taxon>Craniata</taxon>
        <taxon>Vertebrata</taxon>
        <taxon>Euteleostomi</taxon>
        <taxon>Mammalia</taxon>
        <taxon>Eutheria</taxon>
        <taxon>Laurasiatheria</taxon>
        <taxon>Artiodactyla</taxon>
        <taxon>Ruminantia</taxon>
        <taxon>Pecora</taxon>
        <taxon>Bovidae</taxon>
        <taxon>Bovinae</taxon>
        <taxon>Bos</taxon>
    </lineage>
</organism>
<dbReference type="PANTHER" id="PTHR11394">
    <property type="entry name" value="TASTE RECEPTOR TYPE 2"/>
    <property type="match status" value="1"/>
</dbReference>
<dbReference type="GO" id="GO:0004930">
    <property type="term" value="F:G protein-coupled receptor activity"/>
    <property type="evidence" value="ECO:0007669"/>
    <property type="project" value="UniProtKB-KW"/>
</dbReference>
<dbReference type="FunFam" id="1.20.1070.10:FF:000055">
    <property type="entry name" value="Taste receptor type 2"/>
    <property type="match status" value="1"/>
</dbReference>
<feature type="transmembrane region" description="Helical" evidence="13">
    <location>
        <begin position="87"/>
        <end position="114"/>
    </location>
</feature>
<keyword evidence="3 12" id="KW-0919">Taste</keyword>
<dbReference type="PANTHER" id="PTHR11394:SF78">
    <property type="entry name" value="TASTE RECEPTOR TYPE 2"/>
    <property type="match status" value="1"/>
</dbReference>
<evidence type="ECO:0000256" key="5">
    <source>
        <dbReference type="ARBA" id="ARBA00022692"/>
    </source>
</evidence>
<proteinExistence type="inferred from homology"/>
<evidence type="ECO:0000256" key="4">
    <source>
        <dbReference type="ARBA" id="ARBA00022606"/>
    </source>
</evidence>
<evidence type="ECO:0000256" key="10">
    <source>
        <dbReference type="ARBA" id="ARBA00023224"/>
    </source>
</evidence>
<keyword evidence="4 12" id="KW-0716">Sensory transduction</keyword>
<evidence type="ECO:0000256" key="1">
    <source>
        <dbReference type="ARBA" id="ARBA00004141"/>
    </source>
</evidence>
<feature type="transmembrane region" description="Helical" evidence="13">
    <location>
        <begin position="178"/>
        <end position="199"/>
    </location>
</feature>
<evidence type="ECO:0000256" key="8">
    <source>
        <dbReference type="ARBA" id="ARBA00023136"/>
    </source>
</evidence>
<feature type="transmembrane region" description="Helical" evidence="13">
    <location>
        <begin position="39"/>
        <end position="67"/>
    </location>
</feature>
<reference evidence="14" key="2">
    <citation type="submission" date="2025-08" db="UniProtKB">
        <authorList>
            <consortium name="Ensembl"/>
        </authorList>
    </citation>
    <scope>IDENTIFICATION</scope>
</reference>
<dbReference type="GeneTree" id="ENSGT01150000286975"/>
<keyword evidence="10 12" id="KW-0807">Transducer</keyword>
<evidence type="ECO:0000313" key="15">
    <source>
        <dbReference type="Proteomes" id="UP000429181"/>
    </source>
</evidence>
<feature type="transmembrane region" description="Helical" evidence="13">
    <location>
        <begin position="230"/>
        <end position="249"/>
    </location>
</feature>
<evidence type="ECO:0000256" key="11">
    <source>
        <dbReference type="RuleBase" id="RU004423"/>
    </source>
</evidence>
<keyword evidence="5 12" id="KW-0812">Transmembrane</keyword>
<sequence length="318" mass="36848">MSVLVSTGELILGVLGNGFIGLVNCIAWVKNGKVSSADFILTCLAVARTILEVLWVTLLDSFIVGLAPHLYATGKLVKWGWALTNHLTIWFATCLSIFYFLKIASFSHFFFMWLKWRMNRVLLVLFLAFFFLLSFDLLMQDALGELWMNTFREPERNMTLHLDASKIFYLKSLILLRLTYVIPFLLSLASFLLFFLSLVRHIKNFQVNLNHSRDFSTEADKRATKMVTTFLHLVIVYFISILIGEWIFFKLHWYEVMMFVMVIPTLFSSGHSFVIILGNSKLRQIAFRLLWGLTVNTLNLRQFSSVQLLSRVRLFVTP</sequence>
<evidence type="ECO:0000256" key="6">
    <source>
        <dbReference type="ARBA" id="ARBA00022989"/>
    </source>
</evidence>
<comment type="subcellular location">
    <subcellularLocation>
        <location evidence="1 12">Membrane</location>
        <topology evidence="1 12">Multi-pass membrane protein</topology>
    </subcellularLocation>
</comment>
<dbReference type="SUPFAM" id="SSF81321">
    <property type="entry name" value="Family A G protein-coupled receptor-like"/>
    <property type="match status" value="1"/>
</dbReference>
<dbReference type="AlphaFoldDB" id="A0A4W2HEU2"/>
<dbReference type="Gene3D" id="1.20.1070.10">
    <property type="entry name" value="Rhodopsin 7-helix transmembrane proteins"/>
    <property type="match status" value="1"/>
</dbReference>
<evidence type="ECO:0000256" key="9">
    <source>
        <dbReference type="ARBA" id="ARBA00023170"/>
    </source>
</evidence>
<comment type="similarity">
    <text evidence="2 11">Belongs to the G-protein coupled receptor T2R family.</text>
</comment>
<feature type="transmembrane region" description="Helical" evidence="13">
    <location>
        <begin position="121"/>
        <end position="139"/>
    </location>
</feature>
<dbReference type="GO" id="GO:0033038">
    <property type="term" value="F:bitter taste receptor activity"/>
    <property type="evidence" value="ECO:0007669"/>
    <property type="project" value="InterPro"/>
</dbReference>
<dbReference type="GO" id="GO:0016020">
    <property type="term" value="C:membrane"/>
    <property type="evidence" value="ECO:0007669"/>
    <property type="project" value="UniProtKB-SubCell"/>
</dbReference>
<evidence type="ECO:0000256" key="7">
    <source>
        <dbReference type="ARBA" id="ARBA00023040"/>
    </source>
</evidence>
<keyword evidence="9 12" id="KW-0675">Receptor</keyword>
<protein>
    <recommendedName>
        <fullName evidence="12">Taste receptor type 2</fullName>
    </recommendedName>
</protein>
<evidence type="ECO:0000256" key="3">
    <source>
        <dbReference type="ARBA" id="ARBA00022480"/>
    </source>
</evidence>
<evidence type="ECO:0000313" key="14">
    <source>
        <dbReference type="Ensembl" id="ENSBIXP00005030767.1"/>
    </source>
</evidence>